<proteinExistence type="inferred from homology"/>
<keyword evidence="2" id="KW-0378">Hydrolase</keyword>
<protein>
    <submittedName>
        <fullName evidence="5">F5/8 type C domain-containing protein</fullName>
    </submittedName>
</protein>
<evidence type="ECO:0000313" key="6">
    <source>
        <dbReference type="Proteomes" id="UP000238375"/>
    </source>
</evidence>
<dbReference type="PANTHER" id="PTHR42812:SF12">
    <property type="entry name" value="BETA-XYLOSIDASE-RELATED"/>
    <property type="match status" value="1"/>
</dbReference>
<dbReference type="PANTHER" id="PTHR42812">
    <property type="entry name" value="BETA-XYLOSIDASE"/>
    <property type="match status" value="1"/>
</dbReference>
<dbReference type="GO" id="GO:0004553">
    <property type="term" value="F:hydrolase activity, hydrolyzing O-glycosyl compounds"/>
    <property type="evidence" value="ECO:0007669"/>
    <property type="project" value="InterPro"/>
</dbReference>
<feature type="domain" description="F5/8 type C" evidence="4">
    <location>
        <begin position="374"/>
        <end position="529"/>
    </location>
</feature>
<keyword evidence="6" id="KW-1185">Reference proteome</keyword>
<comment type="caution">
    <text evidence="5">The sequence shown here is derived from an EMBL/GenBank/DDBJ whole genome shotgun (WGS) entry which is preliminary data.</text>
</comment>
<dbReference type="InterPro" id="IPR008979">
    <property type="entry name" value="Galactose-bd-like_sf"/>
</dbReference>
<dbReference type="SUPFAM" id="SSF75005">
    <property type="entry name" value="Arabinanase/levansucrase/invertase"/>
    <property type="match status" value="1"/>
</dbReference>
<dbReference type="Gene3D" id="2.60.40.10">
    <property type="entry name" value="Immunoglobulins"/>
    <property type="match status" value="1"/>
</dbReference>
<keyword evidence="3" id="KW-0326">Glycosidase</keyword>
<evidence type="ECO:0000256" key="2">
    <source>
        <dbReference type="ARBA" id="ARBA00022801"/>
    </source>
</evidence>
<dbReference type="InterPro" id="IPR023296">
    <property type="entry name" value="Glyco_hydro_beta-prop_sf"/>
</dbReference>
<dbReference type="InterPro" id="IPR006710">
    <property type="entry name" value="Glyco_hydro_43"/>
</dbReference>
<dbReference type="Pfam" id="PF04616">
    <property type="entry name" value="Glyco_hydro_43"/>
    <property type="match status" value="1"/>
</dbReference>
<evidence type="ECO:0000259" key="4">
    <source>
        <dbReference type="PROSITE" id="PS50022"/>
    </source>
</evidence>
<comment type="similarity">
    <text evidence="1">Belongs to the glycosyl hydrolase 43 family.</text>
</comment>
<gene>
    <name evidence="5" type="ORF">CLV58_12334</name>
</gene>
<sequence>MLTSGAKVSQRKSEAITFMINGCLPYRLTLAIPMKQLLLVINILLACRAVTLAQTTYCNPMDISYRYNFEQLNERISYRSGADPVIINHKGEYYLFVTIQGGWWHSKDLANWRYVVPDKWPMEDMCAPAALSVRDTLYLFQSTFEQRPIFISTQPDKGKLTFYNRWLPRLPKDIGPWDPALFHDDDTDKWYMYWGSSNVYPIFGAELDKSRNLTYAGNNPAQAYKALFWLDPYQHGWERFGPNHSDPIKPFVEGAWMTKHNGKYYLQYGAPGTEYNVYGNGTYVGKDPLGPFEYAPYNPIAYKPGGFATGTGHGNTFQDNFGNYWNTGTTWIGVNWGMERRIMMHPAGFDKDDQLFATTRFGDWPHRLPTKKWTDREELFTGWMLLNYKKPVTASSTLTPTGTDSIRVAFVADENPRTFWVAAQNRPGETLTTDLGTLCDVKAVQVDYFDYKLAIFDSDSTVYTQFKILTSPDNKTWTVAADLTRESKRDRACAYVEFKQPQRARYVRYEHVYTAGQHLSINAFRVFGNATGKAPAVPTMTAKRQKDQRNADLTWTKVPGAVGYNIRWGIAPDKLYQTYQFWNDQPSAFELRALNVGVPYYFAIESFNETGVSVLSPVVSALQ</sequence>
<organism evidence="5 6">
    <name type="scientific">Spirosoma oryzae</name>
    <dbReference type="NCBI Taxonomy" id="1469603"/>
    <lineage>
        <taxon>Bacteria</taxon>
        <taxon>Pseudomonadati</taxon>
        <taxon>Bacteroidota</taxon>
        <taxon>Cytophagia</taxon>
        <taxon>Cytophagales</taxon>
        <taxon>Cytophagaceae</taxon>
        <taxon>Spirosoma</taxon>
    </lineage>
</organism>
<dbReference type="Proteomes" id="UP000238375">
    <property type="component" value="Unassembled WGS sequence"/>
</dbReference>
<dbReference type="SUPFAM" id="SSF49265">
    <property type="entry name" value="Fibronectin type III"/>
    <property type="match status" value="1"/>
</dbReference>
<dbReference type="InterPro" id="IPR013783">
    <property type="entry name" value="Ig-like_fold"/>
</dbReference>
<evidence type="ECO:0000313" key="5">
    <source>
        <dbReference type="EMBL" id="PRY31071.1"/>
    </source>
</evidence>
<evidence type="ECO:0000256" key="1">
    <source>
        <dbReference type="ARBA" id="ARBA00009865"/>
    </source>
</evidence>
<evidence type="ECO:0000256" key="3">
    <source>
        <dbReference type="ARBA" id="ARBA00023295"/>
    </source>
</evidence>
<dbReference type="AlphaFoldDB" id="A0A2T0SCG4"/>
<dbReference type="GO" id="GO:0005975">
    <property type="term" value="P:carbohydrate metabolic process"/>
    <property type="evidence" value="ECO:0007669"/>
    <property type="project" value="InterPro"/>
</dbReference>
<dbReference type="PROSITE" id="PS50022">
    <property type="entry name" value="FA58C_3"/>
    <property type="match status" value="1"/>
</dbReference>
<dbReference type="EMBL" id="PVTE01000023">
    <property type="protein sequence ID" value="PRY31071.1"/>
    <property type="molecule type" value="Genomic_DNA"/>
</dbReference>
<dbReference type="InterPro" id="IPR051795">
    <property type="entry name" value="Glycosyl_Hydrlase_43"/>
</dbReference>
<dbReference type="SUPFAM" id="SSF49785">
    <property type="entry name" value="Galactose-binding domain-like"/>
    <property type="match status" value="1"/>
</dbReference>
<reference evidence="5 6" key="1">
    <citation type="submission" date="2018-03" db="EMBL/GenBank/DDBJ databases">
        <title>Genomic Encyclopedia of Archaeal and Bacterial Type Strains, Phase II (KMG-II): from individual species to whole genera.</title>
        <authorList>
            <person name="Goeker M."/>
        </authorList>
    </citation>
    <scope>NUCLEOTIDE SEQUENCE [LARGE SCALE GENOMIC DNA]</scope>
    <source>
        <strain evidence="5 6">DSM 28354</strain>
    </source>
</reference>
<dbReference type="Gene3D" id="2.60.120.260">
    <property type="entry name" value="Galactose-binding domain-like"/>
    <property type="match status" value="1"/>
</dbReference>
<dbReference type="Pfam" id="PF00754">
    <property type="entry name" value="F5_F8_type_C"/>
    <property type="match status" value="1"/>
</dbReference>
<dbReference type="Gene3D" id="2.115.10.20">
    <property type="entry name" value="Glycosyl hydrolase domain, family 43"/>
    <property type="match status" value="1"/>
</dbReference>
<dbReference type="InterPro" id="IPR000421">
    <property type="entry name" value="FA58C"/>
</dbReference>
<accession>A0A2T0SCG4</accession>
<name>A0A2T0SCG4_9BACT</name>
<dbReference type="CDD" id="cd08982">
    <property type="entry name" value="GH43-like"/>
    <property type="match status" value="1"/>
</dbReference>
<dbReference type="InterPro" id="IPR036116">
    <property type="entry name" value="FN3_sf"/>
</dbReference>